<feature type="chain" id="PRO_5045411766" description="DUF1330 domain-containing protein" evidence="1">
    <location>
        <begin position="26"/>
        <end position="134"/>
    </location>
</feature>
<protein>
    <recommendedName>
        <fullName evidence="4">DUF1330 domain-containing protein</fullName>
    </recommendedName>
</protein>
<gene>
    <name evidence="2" type="ORF">R5W23_002810</name>
</gene>
<organism evidence="2 3">
    <name type="scientific">Gemmata algarum</name>
    <dbReference type="NCBI Taxonomy" id="2975278"/>
    <lineage>
        <taxon>Bacteria</taxon>
        <taxon>Pseudomonadati</taxon>
        <taxon>Planctomycetota</taxon>
        <taxon>Planctomycetia</taxon>
        <taxon>Gemmatales</taxon>
        <taxon>Gemmataceae</taxon>
        <taxon>Gemmata</taxon>
    </lineage>
</organism>
<dbReference type="RefSeq" id="WP_320687930.1">
    <property type="nucleotide sequence ID" value="NZ_JAXBLV010000196.1"/>
</dbReference>
<evidence type="ECO:0000313" key="3">
    <source>
        <dbReference type="Proteomes" id="UP001272242"/>
    </source>
</evidence>
<evidence type="ECO:0008006" key="4">
    <source>
        <dbReference type="Google" id="ProtNLM"/>
    </source>
</evidence>
<proteinExistence type="predicted"/>
<dbReference type="Proteomes" id="UP001272242">
    <property type="component" value="Unassembled WGS sequence"/>
</dbReference>
<evidence type="ECO:0000256" key="1">
    <source>
        <dbReference type="SAM" id="SignalP"/>
    </source>
</evidence>
<reference evidence="3" key="1">
    <citation type="journal article" date="2023" name="Mar. Drugs">
        <title>Gemmata algarum, a Novel Planctomycete Isolated from an Algal Mat, Displays Antimicrobial Activity.</title>
        <authorList>
            <person name="Kumar G."/>
            <person name="Kallscheuer N."/>
            <person name="Kashif M."/>
            <person name="Ahamad S."/>
            <person name="Jagadeeshwari U."/>
            <person name="Pannikurungottu S."/>
            <person name="Haufschild T."/>
            <person name="Kabuu M."/>
            <person name="Sasikala C."/>
            <person name="Jogler C."/>
            <person name="Ramana C."/>
        </authorList>
    </citation>
    <scope>NUCLEOTIDE SEQUENCE [LARGE SCALE GENOMIC DNA]</scope>
    <source>
        <strain evidence="3">JC673</strain>
    </source>
</reference>
<keyword evidence="1" id="KW-0732">Signal</keyword>
<comment type="caution">
    <text evidence="2">The sequence shown here is derived from an EMBL/GenBank/DDBJ whole genome shotgun (WGS) entry which is preliminary data.</text>
</comment>
<accession>A0ABU5F1R8</accession>
<dbReference type="EMBL" id="JAXBLV010000196">
    <property type="protein sequence ID" value="MDY3561532.1"/>
    <property type="molecule type" value="Genomic_DNA"/>
</dbReference>
<sequence>MRYGSMCLLAVAAASVVLLFGRAGGQPPVKGTEKEHSFGDIVLYIVTKPKDSKSDSGYALYEKPTIVHLAGRPFIVGTVPDYGDEEIAKAAAGKRVWTPVSDVVQMTEFKTLAEAKRYFTAPVKPAEKAGLRRD</sequence>
<name>A0ABU5F1R8_9BACT</name>
<evidence type="ECO:0000313" key="2">
    <source>
        <dbReference type="EMBL" id="MDY3561532.1"/>
    </source>
</evidence>
<feature type="signal peptide" evidence="1">
    <location>
        <begin position="1"/>
        <end position="25"/>
    </location>
</feature>
<keyword evidence="3" id="KW-1185">Reference proteome</keyword>